<reference evidence="1" key="2">
    <citation type="journal article" date="2015" name="Data Brief">
        <title>Shoot transcriptome of the giant reed, Arundo donax.</title>
        <authorList>
            <person name="Barrero R.A."/>
            <person name="Guerrero F.D."/>
            <person name="Moolhuijzen P."/>
            <person name="Goolsby J.A."/>
            <person name="Tidwell J."/>
            <person name="Bellgard S.E."/>
            <person name="Bellgard M.I."/>
        </authorList>
    </citation>
    <scope>NUCLEOTIDE SEQUENCE</scope>
    <source>
        <tissue evidence="1">Shoot tissue taken approximately 20 cm above the soil surface</tissue>
    </source>
</reference>
<name>A0A0A9EYI5_ARUDO</name>
<dbReference type="AlphaFoldDB" id="A0A0A9EYI5"/>
<proteinExistence type="predicted"/>
<dbReference type="EMBL" id="GBRH01195336">
    <property type="protein sequence ID" value="JAE02560.1"/>
    <property type="molecule type" value="Transcribed_RNA"/>
</dbReference>
<organism evidence="1">
    <name type="scientific">Arundo donax</name>
    <name type="common">Giant reed</name>
    <name type="synonym">Donax arundinaceus</name>
    <dbReference type="NCBI Taxonomy" id="35708"/>
    <lineage>
        <taxon>Eukaryota</taxon>
        <taxon>Viridiplantae</taxon>
        <taxon>Streptophyta</taxon>
        <taxon>Embryophyta</taxon>
        <taxon>Tracheophyta</taxon>
        <taxon>Spermatophyta</taxon>
        <taxon>Magnoliopsida</taxon>
        <taxon>Liliopsida</taxon>
        <taxon>Poales</taxon>
        <taxon>Poaceae</taxon>
        <taxon>PACMAD clade</taxon>
        <taxon>Arundinoideae</taxon>
        <taxon>Arundineae</taxon>
        <taxon>Arundo</taxon>
    </lineage>
</organism>
<sequence length="46" mass="4650">MDRSGGIDMLNGWVAAAPCFLVPAGSVASTALGCESSDNFCSRSVV</sequence>
<evidence type="ECO:0000313" key="1">
    <source>
        <dbReference type="EMBL" id="JAE05850.1"/>
    </source>
</evidence>
<dbReference type="PROSITE" id="PS51257">
    <property type="entry name" value="PROKAR_LIPOPROTEIN"/>
    <property type="match status" value="1"/>
</dbReference>
<dbReference type="EMBL" id="GBRH01192046">
    <property type="protein sequence ID" value="JAE05850.1"/>
    <property type="molecule type" value="Transcribed_RNA"/>
</dbReference>
<protein>
    <submittedName>
        <fullName evidence="1">Uncharacterized protein</fullName>
    </submittedName>
</protein>
<reference evidence="1" key="1">
    <citation type="submission" date="2014-09" db="EMBL/GenBank/DDBJ databases">
        <authorList>
            <person name="Magalhaes I.L.F."/>
            <person name="Oliveira U."/>
            <person name="Santos F.R."/>
            <person name="Vidigal T.H.D.A."/>
            <person name="Brescovit A.D."/>
            <person name="Santos A.J."/>
        </authorList>
    </citation>
    <scope>NUCLEOTIDE SEQUENCE</scope>
    <source>
        <tissue evidence="1">Shoot tissue taken approximately 20 cm above the soil surface</tissue>
    </source>
</reference>
<accession>A0A0A9EYI5</accession>